<evidence type="ECO:0000313" key="11">
    <source>
        <dbReference type="Proteomes" id="UP001652741"/>
    </source>
</evidence>
<feature type="domain" description="Ig-like" evidence="9">
    <location>
        <begin position="144"/>
        <end position="237"/>
    </location>
</feature>
<sequence length="428" mass="47800">MVPDVSAFIAACSGNTAILTVVDQFSKVAHFIPLPKLPSAKETDQLMVQHVFRIHGPPVDMVSDQGPQFSSRFWKAFCTLIGSSPIRYSRSLTSNLHIGTSFIKPFSTGQRTNLKLELHTKMIRIGVVVVLFSTIYVTQCNNVPRHFQVQRVQIGDQVILYCVFSKQVYNEGNMFWFKQVTGEIPHVVAKMQKNQSRPELHKEFRNLHLSIEKAQADGIYCLTIQKMEPMDEAIYYCAYITDCEVNFINGTFLVLKGKNHQRSDYKTVVQRSVSDPFHPGENVTLQCTVLSETCIGEHSVYWFRAGSGESHPGVIYTPGNRRDECQKNPETPSPTKSCVYSLSKNNLSPSDAGTYYCAVAICGEILFGKGTKLDLASNAEVNVSEMALVVVVAGLTVALVLCGIGIMFLACTRRKEQICENCKGSRWR</sequence>
<keyword evidence="3" id="KW-0732">Signal</keyword>
<organism evidence="11 12">
    <name type="scientific">Salmo salar</name>
    <name type="common">Atlantic salmon</name>
    <dbReference type="NCBI Taxonomy" id="8030"/>
    <lineage>
        <taxon>Eukaryota</taxon>
        <taxon>Metazoa</taxon>
        <taxon>Chordata</taxon>
        <taxon>Craniata</taxon>
        <taxon>Vertebrata</taxon>
        <taxon>Euteleostomi</taxon>
        <taxon>Actinopterygii</taxon>
        <taxon>Neopterygii</taxon>
        <taxon>Teleostei</taxon>
        <taxon>Protacanthopterygii</taxon>
        <taxon>Salmoniformes</taxon>
        <taxon>Salmonidae</taxon>
        <taxon>Salmoninae</taxon>
        <taxon>Salmo</taxon>
    </lineage>
</organism>
<evidence type="ECO:0000256" key="4">
    <source>
        <dbReference type="ARBA" id="ARBA00022859"/>
    </source>
</evidence>
<evidence type="ECO:0000313" key="12">
    <source>
        <dbReference type="RefSeq" id="XP_045575357.1"/>
    </source>
</evidence>
<dbReference type="InterPro" id="IPR036397">
    <property type="entry name" value="RNaseH_sf"/>
</dbReference>
<comment type="subcellular location">
    <subcellularLocation>
        <location evidence="1">Cell membrane</location>
    </subcellularLocation>
</comment>
<keyword evidence="5 8" id="KW-0472">Membrane</keyword>
<dbReference type="PROSITE" id="PS50994">
    <property type="entry name" value="INTEGRASE"/>
    <property type="match status" value="1"/>
</dbReference>
<evidence type="ECO:0000256" key="3">
    <source>
        <dbReference type="ARBA" id="ARBA00022729"/>
    </source>
</evidence>
<keyword evidence="8" id="KW-1133">Transmembrane helix</keyword>
<keyword evidence="8" id="KW-0812">Transmembrane</keyword>
<dbReference type="Gene3D" id="3.30.420.10">
    <property type="entry name" value="Ribonuclease H-like superfamily/Ribonuclease H"/>
    <property type="match status" value="1"/>
</dbReference>
<dbReference type="Pfam" id="PF07686">
    <property type="entry name" value="V-set"/>
    <property type="match status" value="2"/>
</dbReference>
<keyword evidence="2" id="KW-1003">Cell membrane</keyword>
<dbReference type="SMART" id="SM00409">
    <property type="entry name" value="IG"/>
    <property type="match status" value="2"/>
</dbReference>
<dbReference type="InterPro" id="IPR052051">
    <property type="entry name" value="TCR_complex_component"/>
</dbReference>
<evidence type="ECO:0000256" key="5">
    <source>
        <dbReference type="ARBA" id="ARBA00023136"/>
    </source>
</evidence>
<accession>A0ABM3EWB6</accession>
<protein>
    <recommendedName>
        <fullName evidence="13">Signal-regulatory protein beta-2-like</fullName>
    </recommendedName>
</protein>
<dbReference type="InterPro" id="IPR001584">
    <property type="entry name" value="Integrase_cat-core"/>
</dbReference>
<evidence type="ECO:0008006" key="13">
    <source>
        <dbReference type="Google" id="ProtNLM"/>
    </source>
</evidence>
<keyword evidence="4" id="KW-0391">Immunity</keyword>
<name>A0ABM3EWB6_SALSA</name>
<dbReference type="InterPro" id="IPR007110">
    <property type="entry name" value="Ig-like_dom"/>
</dbReference>
<dbReference type="InterPro" id="IPR012337">
    <property type="entry name" value="RNaseH-like_sf"/>
</dbReference>
<dbReference type="InterPro" id="IPR036179">
    <property type="entry name" value="Ig-like_dom_sf"/>
</dbReference>
<dbReference type="SUPFAM" id="SSF53098">
    <property type="entry name" value="Ribonuclease H-like"/>
    <property type="match status" value="1"/>
</dbReference>
<dbReference type="CDD" id="cd00099">
    <property type="entry name" value="IgV"/>
    <property type="match status" value="2"/>
</dbReference>
<keyword evidence="6" id="KW-1015">Disulfide bond</keyword>
<dbReference type="RefSeq" id="XP_045575357.1">
    <property type="nucleotide sequence ID" value="XM_045719401.1"/>
</dbReference>
<dbReference type="GeneID" id="123743240"/>
<dbReference type="Gene3D" id="2.60.40.10">
    <property type="entry name" value="Immunoglobulins"/>
    <property type="match status" value="2"/>
</dbReference>
<keyword evidence="7" id="KW-0325">Glycoprotein</keyword>
<feature type="domain" description="Integrase catalytic" evidence="10">
    <location>
        <begin position="1"/>
        <end position="82"/>
    </location>
</feature>
<evidence type="ECO:0000256" key="2">
    <source>
        <dbReference type="ARBA" id="ARBA00022475"/>
    </source>
</evidence>
<dbReference type="PANTHER" id="PTHR19433">
    <property type="entry name" value="T-CELL RECEPTOR ALPHA CHAIN V REGION-RELATED"/>
    <property type="match status" value="1"/>
</dbReference>
<evidence type="ECO:0000256" key="6">
    <source>
        <dbReference type="ARBA" id="ARBA00023157"/>
    </source>
</evidence>
<dbReference type="InterPro" id="IPR013106">
    <property type="entry name" value="Ig_V-set"/>
</dbReference>
<evidence type="ECO:0000256" key="7">
    <source>
        <dbReference type="ARBA" id="ARBA00023180"/>
    </source>
</evidence>
<keyword evidence="11" id="KW-1185">Reference proteome</keyword>
<evidence type="ECO:0000259" key="10">
    <source>
        <dbReference type="PROSITE" id="PS50994"/>
    </source>
</evidence>
<reference evidence="12" key="1">
    <citation type="submission" date="2025-08" db="UniProtKB">
        <authorList>
            <consortium name="RefSeq"/>
        </authorList>
    </citation>
    <scope>IDENTIFICATION</scope>
</reference>
<evidence type="ECO:0000256" key="8">
    <source>
        <dbReference type="SAM" id="Phobius"/>
    </source>
</evidence>
<dbReference type="InterPro" id="IPR013783">
    <property type="entry name" value="Ig-like_fold"/>
</dbReference>
<dbReference type="PANTHER" id="PTHR19433:SF133">
    <property type="entry name" value="IMMUNE-TYPE RECEPTOR 5 PRECURSOR-RELATED"/>
    <property type="match status" value="1"/>
</dbReference>
<dbReference type="SMART" id="SM00406">
    <property type="entry name" value="IGv"/>
    <property type="match status" value="2"/>
</dbReference>
<proteinExistence type="predicted"/>
<gene>
    <name evidence="12" type="primary">LOC123743240</name>
</gene>
<dbReference type="SUPFAM" id="SSF48726">
    <property type="entry name" value="Immunoglobulin"/>
    <property type="match status" value="2"/>
</dbReference>
<feature type="domain" description="Ig-like" evidence="9">
    <location>
        <begin position="266"/>
        <end position="359"/>
    </location>
</feature>
<evidence type="ECO:0000256" key="1">
    <source>
        <dbReference type="ARBA" id="ARBA00004236"/>
    </source>
</evidence>
<dbReference type="Proteomes" id="UP001652741">
    <property type="component" value="Chromosome ssa05"/>
</dbReference>
<evidence type="ECO:0000259" key="9">
    <source>
        <dbReference type="PROSITE" id="PS50835"/>
    </source>
</evidence>
<feature type="transmembrane region" description="Helical" evidence="8">
    <location>
        <begin position="386"/>
        <end position="410"/>
    </location>
</feature>
<dbReference type="PROSITE" id="PS50835">
    <property type="entry name" value="IG_LIKE"/>
    <property type="match status" value="2"/>
</dbReference>
<dbReference type="InterPro" id="IPR003599">
    <property type="entry name" value="Ig_sub"/>
</dbReference>